<evidence type="ECO:0000313" key="2">
    <source>
        <dbReference type="Proteomes" id="UP001248536"/>
    </source>
</evidence>
<dbReference type="RefSeq" id="WP_005537721.1">
    <property type="nucleotide sequence ID" value="NZ_BAABDY010000004.1"/>
</dbReference>
<name>A0ABU2F146_HALAR</name>
<dbReference type="EMBL" id="JAMQCP010000002">
    <property type="protein sequence ID" value="MDS0254263.1"/>
    <property type="molecule type" value="Genomic_DNA"/>
</dbReference>
<keyword evidence="2" id="KW-1185">Reference proteome</keyword>
<evidence type="ECO:0000313" key="1">
    <source>
        <dbReference type="EMBL" id="MDS0254263.1"/>
    </source>
</evidence>
<organism evidence="1 2">
    <name type="scientific">Haloarcula argentinensis</name>
    <dbReference type="NCBI Taxonomy" id="43776"/>
    <lineage>
        <taxon>Archaea</taxon>
        <taxon>Methanobacteriati</taxon>
        <taxon>Methanobacteriota</taxon>
        <taxon>Stenosarchaea group</taxon>
        <taxon>Halobacteria</taxon>
        <taxon>Halobacteriales</taxon>
        <taxon>Haloarculaceae</taxon>
        <taxon>Haloarcula</taxon>
    </lineage>
</organism>
<accession>A0ABU2F146</accession>
<comment type="caution">
    <text evidence="1">The sequence shown here is derived from an EMBL/GenBank/DDBJ whole genome shotgun (WGS) entry which is preliminary data.</text>
</comment>
<protein>
    <submittedName>
        <fullName evidence="1">Uncharacterized protein</fullName>
    </submittedName>
</protein>
<dbReference type="Proteomes" id="UP001248536">
    <property type="component" value="Unassembled WGS sequence"/>
</dbReference>
<reference evidence="1 2" key="1">
    <citation type="submission" date="2022-06" db="EMBL/GenBank/DDBJ databases">
        <title>Haloarcula sp. a new haloarchaeum isolate from saline soil.</title>
        <authorList>
            <person name="Strakova D."/>
            <person name="Galisteo C."/>
            <person name="Sanchez-Porro C."/>
            <person name="Ventosa A."/>
        </authorList>
    </citation>
    <scope>NUCLEOTIDE SEQUENCE [LARGE SCALE GENOMIC DNA]</scope>
    <source>
        <strain evidence="1 2">JCM 15760</strain>
    </source>
</reference>
<gene>
    <name evidence="1" type="ORF">NC662_11135</name>
</gene>
<sequence>MIQTQIGELIVGAYLRVINDCELVSYNQRSKEAGRQMELDVLGVKSTNGKQTVYACEVVTHIRGGLYSGTPDEEGWWSKYGNPSYQHSLERIFHKFEEDYDLVTGVFDDAEEYKFQFWSPYVSEGHLTEGLEELTQQFESDYDESVELIINGEYTKRVNELRDRASETKKGFDEPAFRFFQILEHMREE</sequence>
<proteinExistence type="predicted"/>